<dbReference type="AlphaFoldDB" id="A0A9X0C172"/>
<dbReference type="Proteomes" id="UP001149954">
    <property type="component" value="Unassembled WGS sequence"/>
</dbReference>
<dbReference type="Pfam" id="PF00235">
    <property type="entry name" value="Profilin"/>
    <property type="match status" value="2"/>
</dbReference>
<organism evidence="1 2">
    <name type="scientific">Penicillium fimorum</name>
    <dbReference type="NCBI Taxonomy" id="1882269"/>
    <lineage>
        <taxon>Eukaryota</taxon>
        <taxon>Fungi</taxon>
        <taxon>Dikarya</taxon>
        <taxon>Ascomycota</taxon>
        <taxon>Pezizomycotina</taxon>
        <taxon>Eurotiomycetes</taxon>
        <taxon>Eurotiomycetidae</taxon>
        <taxon>Eurotiales</taxon>
        <taxon>Aspergillaceae</taxon>
        <taxon>Penicillium</taxon>
    </lineage>
</organism>
<dbReference type="InterPro" id="IPR048278">
    <property type="entry name" value="PFN"/>
</dbReference>
<dbReference type="Gene3D" id="3.30.450.30">
    <property type="entry name" value="Dynein light chain 2a, cytoplasmic"/>
    <property type="match status" value="2"/>
</dbReference>
<keyword evidence="2" id="KW-1185">Reference proteome</keyword>
<dbReference type="EMBL" id="JAPWDS010000006">
    <property type="protein sequence ID" value="KAJ5493810.1"/>
    <property type="molecule type" value="Genomic_DNA"/>
</dbReference>
<evidence type="ECO:0000313" key="1">
    <source>
        <dbReference type="EMBL" id="KAJ5493810.1"/>
    </source>
</evidence>
<gene>
    <name evidence="1" type="ORF">N7463_009897</name>
</gene>
<sequence>MDWQADIDWLTSSGNIDKAAIFSGANDTLWASSEGFSGEEGVCVFKAIETIIVGHYSQGVQPGNAAVAVEHFIY</sequence>
<dbReference type="InterPro" id="IPR036140">
    <property type="entry name" value="PFN_sf"/>
</dbReference>
<evidence type="ECO:0008006" key="3">
    <source>
        <dbReference type="Google" id="ProtNLM"/>
    </source>
</evidence>
<name>A0A9X0C172_9EURO</name>
<reference evidence="1" key="2">
    <citation type="journal article" date="2023" name="IMA Fungus">
        <title>Comparative genomic study of the Penicillium genus elucidates a diverse pangenome and 15 lateral gene transfer events.</title>
        <authorList>
            <person name="Petersen C."/>
            <person name="Sorensen T."/>
            <person name="Nielsen M.R."/>
            <person name="Sondergaard T.E."/>
            <person name="Sorensen J.L."/>
            <person name="Fitzpatrick D.A."/>
            <person name="Frisvad J.C."/>
            <person name="Nielsen K.L."/>
        </authorList>
    </citation>
    <scope>NUCLEOTIDE SEQUENCE</scope>
    <source>
        <strain evidence="1">IBT 29495</strain>
    </source>
</reference>
<evidence type="ECO:0000313" key="2">
    <source>
        <dbReference type="Proteomes" id="UP001149954"/>
    </source>
</evidence>
<dbReference type="SUPFAM" id="SSF55770">
    <property type="entry name" value="Profilin (actin-binding protein)"/>
    <property type="match status" value="1"/>
</dbReference>
<dbReference type="OrthoDB" id="421374at2759"/>
<dbReference type="GO" id="GO:0003779">
    <property type="term" value="F:actin binding"/>
    <property type="evidence" value="ECO:0007669"/>
    <property type="project" value="InterPro"/>
</dbReference>
<reference evidence="1" key="1">
    <citation type="submission" date="2022-12" db="EMBL/GenBank/DDBJ databases">
        <authorList>
            <person name="Petersen C."/>
        </authorList>
    </citation>
    <scope>NUCLEOTIDE SEQUENCE</scope>
    <source>
        <strain evidence="1">IBT 29495</strain>
    </source>
</reference>
<comment type="caution">
    <text evidence="1">The sequence shown here is derived from an EMBL/GenBank/DDBJ whole genome shotgun (WGS) entry which is preliminary data.</text>
</comment>
<accession>A0A9X0C172</accession>
<protein>
    <recommendedName>
        <fullName evidence="3">Profilin</fullName>
    </recommendedName>
</protein>
<proteinExistence type="predicted"/>